<feature type="non-terminal residue" evidence="1">
    <location>
        <position position="144"/>
    </location>
</feature>
<dbReference type="Gene3D" id="3.60.10.10">
    <property type="entry name" value="Endonuclease/exonuclease/phosphatase"/>
    <property type="match status" value="1"/>
</dbReference>
<proteinExistence type="predicted"/>
<gene>
    <name evidence="1" type="ORF">PECUL_23A024975</name>
</gene>
<feature type="non-terminal residue" evidence="1">
    <location>
        <position position="1"/>
    </location>
</feature>
<name>A0AAD1RYI5_PELCU</name>
<protein>
    <submittedName>
        <fullName evidence="1">Uncharacterized protein</fullName>
    </submittedName>
</protein>
<evidence type="ECO:0000313" key="1">
    <source>
        <dbReference type="EMBL" id="CAH2284015.1"/>
    </source>
</evidence>
<dbReference type="EMBL" id="OW240915">
    <property type="protein sequence ID" value="CAH2284015.1"/>
    <property type="molecule type" value="Genomic_DNA"/>
</dbReference>
<evidence type="ECO:0000313" key="2">
    <source>
        <dbReference type="Proteomes" id="UP001295444"/>
    </source>
</evidence>
<dbReference type="Proteomes" id="UP001295444">
    <property type="component" value="Chromosome 04"/>
</dbReference>
<dbReference type="InterPro" id="IPR036691">
    <property type="entry name" value="Endo/exonu/phosph_ase_sf"/>
</dbReference>
<sequence>AGSLRRLASVDCWRVVHPDDRDCTYYSRDNKQYSRLDYVFLAQEFLSLLISATIGIMCGSDLAPLTVDIQSPIFKPQEQLEAQLEPAKRYGRVRIILTHYFETNKMPDMSALKVWEAHKCVIHGHYISTFTQRKKEQTRQITDL</sequence>
<accession>A0AAD1RYI5</accession>
<dbReference type="AlphaFoldDB" id="A0AAD1RYI5"/>
<reference evidence="1" key="1">
    <citation type="submission" date="2022-03" db="EMBL/GenBank/DDBJ databases">
        <authorList>
            <person name="Alioto T."/>
            <person name="Alioto T."/>
            <person name="Gomez Garrido J."/>
        </authorList>
    </citation>
    <scope>NUCLEOTIDE SEQUENCE</scope>
</reference>
<keyword evidence="2" id="KW-1185">Reference proteome</keyword>
<organism evidence="1 2">
    <name type="scientific">Pelobates cultripes</name>
    <name type="common">Western spadefoot toad</name>
    <dbReference type="NCBI Taxonomy" id="61616"/>
    <lineage>
        <taxon>Eukaryota</taxon>
        <taxon>Metazoa</taxon>
        <taxon>Chordata</taxon>
        <taxon>Craniata</taxon>
        <taxon>Vertebrata</taxon>
        <taxon>Euteleostomi</taxon>
        <taxon>Amphibia</taxon>
        <taxon>Batrachia</taxon>
        <taxon>Anura</taxon>
        <taxon>Pelobatoidea</taxon>
        <taxon>Pelobatidae</taxon>
        <taxon>Pelobates</taxon>
    </lineage>
</organism>
<dbReference type="SUPFAM" id="SSF56219">
    <property type="entry name" value="DNase I-like"/>
    <property type="match status" value="1"/>
</dbReference>